<evidence type="ECO:0000313" key="2">
    <source>
        <dbReference type="EMBL" id="RSL17059.1"/>
    </source>
</evidence>
<name>A0A428MJR1_9BACT</name>
<gene>
    <name evidence="2" type="ORF">EDE15_2587</name>
</gene>
<dbReference type="PANTHER" id="PTHR38011:SF11">
    <property type="entry name" value="2,5-DIAMINO-6-RIBOSYLAMINO-4(3H)-PYRIMIDINONE 5'-PHOSPHATE REDUCTASE"/>
    <property type="match status" value="1"/>
</dbReference>
<evidence type="ECO:0000259" key="1">
    <source>
        <dbReference type="Pfam" id="PF01872"/>
    </source>
</evidence>
<sequence length="180" mass="19970">MRNVVLGLGISLDGYIARPNGAVDFLIRPKDYSMAPFFAPVDTYVLGRKSLDAALKMTGGSLSAFTMPTYVFSRSKPPGERDGLVFVNEPPAGFIRKLRKRPGKDIWLMGGGELARDFLKADLVDRLYLGIVPVLLGEGIPLFPSGFPQRDFKLLENKTYSKGLIALTYERSRTKPKRKS</sequence>
<reference evidence="2 3" key="1">
    <citation type="submission" date="2018-12" db="EMBL/GenBank/DDBJ databases">
        <title>Sequencing of bacterial isolates from soil warming experiment in Harvard Forest, Massachusetts, USA.</title>
        <authorList>
            <person name="Deangelis K."/>
        </authorList>
    </citation>
    <scope>NUCLEOTIDE SEQUENCE [LARGE SCALE GENOMIC DNA]</scope>
    <source>
        <strain evidence="2 3">EB153</strain>
    </source>
</reference>
<dbReference type="RefSeq" id="WP_125485591.1">
    <property type="nucleotide sequence ID" value="NZ_RSDW01000001.1"/>
</dbReference>
<dbReference type="Gene3D" id="3.40.430.10">
    <property type="entry name" value="Dihydrofolate Reductase, subunit A"/>
    <property type="match status" value="1"/>
</dbReference>
<accession>A0A428MJR1</accession>
<feature type="domain" description="Bacterial bifunctional deaminase-reductase C-terminal" evidence="1">
    <location>
        <begin position="4"/>
        <end position="165"/>
    </location>
</feature>
<keyword evidence="3" id="KW-1185">Reference proteome</keyword>
<protein>
    <submittedName>
        <fullName evidence="2">Dihydrofolate reductase</fullName>
    </submittedName>
</protein>
<dbReference type="AlphaFoldDB" id="A0A428MJR1"/>
<dbReference type="SUPFAM" id="SSF53597">
    <property type="entry name" value="Dihydrofolate reductase-like"/>
    <property type="match status" value="1"/>
</dbReference>
<organism evidence="2 3">
    <name type="scientific">Edaphobacter aggregans</name>
    <dbReference type="NCBI Taxonomy" id="570835"/>
    <lineage>
        <taxon>Bacteria</taxon>
        <taxon>Pseudomonadati</taxon>
        <taxon>Acidobacteriota</taxon>
        <taxon>Terriglobia</taxon>
        <taxon>Terriglobales</taxon>
        <taxon>Acidobacteriaceae</taxon>
        <taxon>Edaphobacter</taxon>
    </lineage>
</organism>
<evidence type="ECO:0000313" key="3">
    <source>
        <dbReference type="Proteomes" id="UP000269669"/>
    </source>
</evidence>
<dbReference type="PANTHER" id="PTHR38011">
    <property type="entry name" value="DIHYDROFOLATE REDUCTASE FAMILY PROTEIN (AFU_ORTHOLOGUE AFUA_8G06820)"/>
    <property type="match status" value="1"/>
</dbReference>
<dbReference type="InterPro" id="IPR024072">
    <property type="entry name" value="DHFR-like_dom_sf"/>
</dbReference>
<dbReference type="Pfam" id="PF01872">
    <property type="entry name" value="RibD_C"/>
    <property type="match status" value="1"/>
</dbReference>
<dbReference type="InterPro" id="IPR050765">
    <property type="entry name" value="Riboflavin_Biosynth_HTPR"/>
</dbReference>
<proteinExistence type="predicted"/>
<dbReference type="GO" id="GO:0009231">
    <property type="term" value="P:riboflavin biosynthetic process"/>
    <property type="evidence" value="ECO:0007669"/>
    <property type="project" value="InterPro"/>
</dbReference>
<dbReference type="OrthoDB" id="195113at2"/>
<dbReference type="EMBL" id="RSDW01000001">
    <property type="protein sequence ID" value="RSL17059.1"/>
    <property type="molecule type" value="Genomic_DNA"/>
</dbReference>
<dbReference type="GO" id="GO:0008703">
    <property type="term" value="F:5-amino-6-(5-phosphoribosylamino)uracil reductase activity"/>
    <property type="evidence" value="ECO:0007669"/>
    <property type="project" value="InterPro"/>
</dbReference>
<dbReference type="InterPro" id="IPR002734">
    <property type="entry name" value="RibDG_C"/>
</dbReference>
<dbReference type="Proteomes" id="UP000269669">
    <property type="component" value="Unassembled WGS sequence"/>
</dbReference>
<comment type="caution">
    <text evidence="2">The sequence shown here is derived from an EMBL/GenBank/DDBJ whole genome shotgun (WGS) entry which is preliminary data.</text>
</comment>